<organism evidence="1">
    <name type="scientific">hydrothermal vent metagenome</name>
    <dbReference type="NCBI Taxonomy" id="652676"/>
    <lineage>
        <taxon>unclassified sequences</taxon>
        <taxon>metagenomes</taxon>
        <taxon>ecological metagenomes</taxon>
    </lineage>
</organism>
<reference evidence="1" key="1">
    <citation type="submission" date="2015-10" db="EMBL/GenBank/DDBJ databases">
        <authorList>
            <person name="Gilbert D.G."/>
        </authorList>
    </citation>
    <scope>NUCLEOTIDE SEQUENCE</scope>
</reference>
<accession>A0A160TQW5</accession>
<dbReference type="EMBL" id="CZRL01000032">
    <property type="protein sequence ID" value="CUS50510.1"/>
    <property type="molecule type" value="Genomic_DNA"/>
</dbReference>
<dbReference type="AlphaFoldDB" id="A0A160TQW5"/>
<evidence type="ECO:0000313" key="1">
    <source>
        <dbReference type="EMBL" id="CUS50510.1"/>
    </source>
</evidence>
<name>A0A160TQW5_9ZZZZ</name>
<proteinExistence type="predicted"/>
<protein>
    <submittedName>
        <fullName evidence="1">Uncharacterized protein</fullName>
    </submittedName>
</protein>
<gene>
    <name evidence="1" type="ORF">MGWOODY_XGa99</name>
</gene>
<sequence>MGYQRSAGKPFGAAELFEGSLSTIARVCGLSSQHPPLFTRTPP</sequence>